<proteinExistence type="predicted"/>
<dbReference type="Proteomes" id="UP000050437">
    <property type="component" value="Unassembled WGS sequence"/>
</dbReference>
<gene>
    <name evidence="2" type="ORF">HB13667_06010</name>
</gene>
<dbReference type="EMBL" id="LKKS01000033">
    <property type="protein sequence ID" value="KPM67597.1"/>
    <property type="molecule type" value="Genomic_DNA"/>
</dbReference>
<sequence>MSQYEVKTADGVVHRIEAVTHTNDSLGLTLYGLAGSTVGIFPKIEWMRLVPAVVESSDSASTDAGEPTTSGEVVAPAATGE</sequence>
<protein>
    <submittedName>
        <fullName evidence="2">Uncharacterized protein</fullName>
    </submittedName>
</protein>
<organism evidence="2 3">
    <name type="scientific">Pseudomonas putida</name>
    <name type="common">Arthrobacter siderocapsulatus</name>
    <dbReference type="NCBI Taxonomy" id="303"/>
    <lineage>
        <taxon>Bacteria</taxon>
        <taxon>Pseudomonadati</taxon>
        <taxon>Pseudomonadota</taxon>
        <taxon>Gammaproteobacteria</taxon>
        <taxon>Pseudomonadales</taxon>
        <taxon>Pseudomonadaceae</taxon>
        <taxon>Pseudomonas</taxon>
    </lineage>
</organism>
<accession>A0A0P7DD16</accession>
<evidence type="ECO:0000313" key="2">
    <source>
        <dbReference type="EMBL" id="KPM67597.1"/>
    </source>
</evidence>
<evidence type="ECO:0000256" key="1">
    <source>
        <dbReference type="SAM" id="MobiDB-lite"/>
    </source>
</evidence>
<comment type="caution">
    <text evidence="2">The sequence shown here is derived from an EMBL/GenBank/DDBJ whole genome shotgun (WGS) entry which is preliminary data.</text>
</comment>
<dbReference type="AlphaFoldDB" id="A0A0P7DD16"/>
<name>A0A0P7DD16_PSEPU</name>
<feature type="region of interest" description="Disordered" evidence="1">
    <location>
        <begin position="56"/>
        <end position="81"/>
    </location>
</feature>
<reference evidence="2 3" key="1">
    <citation type="submission" date="2015-10" db="EMBL/GenBank/DDBJ databases">
        <title>Pseudomonas putida clinical strains.</title>
        <authorList>
            <person name="Molina L."/>
            <person name="Udaondo Z."/>
        </authorList>
    </citation>
    <scope>NUCLEOTIDE SEQUENCE [LARGE SCALE GENOMIC DNA]</scope>
    <source>
        <strain evidence="2 3">HB13667</strain>
    </source>
</reference>
<feature type="compositionally biased region" description="Polar residues" evidence="1">
    <location>
        <begin position="56"/>
        <end position="71"/>
    </location>
</feature>
<evidence type="ECO:0000313" key="3">
    <source>
        <dbReference type="Proteomes" id="UP000050437"/>
    </source>
</evidence>
<dbReference type="RefSeq" id="WP_054572271.1">
    <property type="nucleotide sequence ID" value="NZ_LKKS01000033.1"/>
</dbReference>